<dbReference type="InterPro" id="IPR012340">
    <property type="entry name" value="NA-bd_OB-fold"/>
</dbReference>
<sequence length="341" mass="39056">LERGYETLCNIFRFATNVNSFRFHFISRFHFLHKSQAFDFTSFLDSSCINHKLPILPHFHLCWLKKLTSLGKVVHLCCLKKLTSLGKADKIVAQIKDVDPDKWNDVVKVVRSLSWIQKLINLSLWANVIGELVDVLQWSLDGKHKKVVLTMKDKCGTIVNCTLWEDFTFLLKDYLDKHQNGPIILLLHLAKIKEARGAYAVSIQNLMYGFRLFINEDLKDIEDYKNRFDPSQLSLVTCSQRLSQVSYSAQPTSEDRFLYNAQVKSLSELCELKKECVCVAVAMITKFLVGNGWIYESCPKCNKKVECEKFPYTCQGCGNESATIVARLAGIEPEMSDSFVK</sequence>
<dbReference type="SUPFAM" id="SSF50249">
    <property type="entry name" value="Nucleic acid-binding proteins"/>
    <property type="match status" value="2"/>
</dbReference>
<evidence type="ECO:0000313" key="1">
    <source>
        <dbReference type="EMBL" id="RZB91520.1"/>
    </source>
</evidence>
<organism evidence="1 2">
    <name type="scientific">Glycine soja</name>
    <name type="common">Wild soybean</name>
    <dbReference type="NCBI Taxonomy" id="3848"/>
    <lineage>
        <taxon>Eukaryota</taxon>
        <taxon>Viridiplantae</taxon>
        <taxon>Streptophyta</taxon>
        <taxon>Embryophyta</taxon>
        <taxon>Tracheophyta</taxon>
        <taxon>Spermatophyta</taxon>
        <taxon>Magnoliopsida</taxon>
        <taxon>eudicotyledons</taxon>
        <taxon>Gunneridae</taxon>
        <taxon>Pentapetalae</taxon>
        <taxon>rosids</taxon>
        <taxon>fabids</taxon>
        <taxon>Fabales</taxon>
        <taxon>Fabaceae</taxon>
        <taxon>Papilionoideae</taxon>
        <taxon>50 kb inversion clade</taxon>
        <taxon>NPAAA clade</taxon>
        <taxon>indigoferoid/millettioid clade</taxon>
        <taxon>Phaseoleae</taxon>
        <taxon>Glycine</taxon>
        <taxon>Glycine subgen. Soja</taxon>
    </lineage>
</organism>
<feature type="non-terminal residue" evidence="1">
    <location>
        <position position="1"/>
    </location>
</feature>
<evidence type="ECO:0000313" key="2">
    <source>
        <dbReference type="Proteomes" id="UP000289340"/>
    </source>
</evidence>
<name>A0A445IZH6_GLYSO</name>
<keyword evidence="2" id="KW-1185">Reference proteome</keyword>
<dbReference type="PANTHER" id="PTHR47165">
    <property type="entry name" value="OS03G0429900 PROTEIN"/>
    <property type="match status" value="1"/>
</dbReference>
<protein>
    <recommendedName>
        <fullName evidence="3">Replication factor A C-terminal domain-containing protein</fullName>
    </recommendedName>
</protein>
<gene>
    <name evidence="1" type="ORF">D0Y65_023782</name>
</gene>
<accession>A0A445IZH6</accession>
<dbReference type="Gene3D" id="2.40.50.140">
    <property type="entry name" value="Nucleic acid-binding proteins"/>
    <property type="match status" value="1"/>
</dbReference>
<dbReference type="EMBL" id="QZWG01000009">
    <property type="protein sequence ID" value="RZB91520.1"/>
    <property type="molecule type" value="Genomic_DNA"/>
</dbReference>
<dbReference type="CDD" id="cd04481">
    <property type="entry name" value="RPA1_DBD_B_like"/>
    <property type="match status" value="1"/>
</dbReference>
<evidence type="ECO:0008006" key="3">
    <source>
        <dbReference type="Google" id="ProtNLM"/>
    </source>
</evidence>
<proteinExistence type="predicted"/>
<reference evidence="1 2" key="1">
    <citation type="submission" date="2018-09" db="EMBL/GenBank/DDBJ databases">
        <title>A high-quality reference genome of wild soybean provides a powerful tool to mine soybean genomes.</title>
        <authorList>
            <person name="Xie M."/>
            <person name="Chung C.Y.L."/>
            <person name="Li M.-W."/>
            <person name="Wong F.-L."/>
            <person name="Chan T.-F."/>
            <person name="Lam H.-M."/>
        </authorList>
    </citation>
    <scope>NUCLEOTIDE SEQUENCE [LARGE SCALE GENOMIC DNA]</scope>
    <source>
        <strain evidence="2">cv. W05</strain>
        <tissue evidence="1">Hypocotyl of etiolated seedlings</tissue>
    </source>
</reference>
<dbReference type="PANTHER" id="PTHR47165:SF4">
    <property type="entry name" value="OS03G0429900 PROTEIN"/>
    <property type="match status" value="1"/>
</dbReference>
<dbReference type="Proteomes" id="UP000289340">
    <property type="component" value="Chromosome 9"/>
</dbReference>
<comment type="caution">
    <text evidence="1">The sequence shown here is derived from an EMBL/GenBank/DDBJ whole genome shotgun (WGS) entry which is preliminary data.</text>
</comment>
<dbReference type="AlphaFoldDB" id="A0A445IZH6"/>